<evidence type="ECO:0000313" key="1">
    <source>
        <dbReference type="EMBL" id="PKU79263.1"/>
    </source>
</evidence>
<sequence length="64" mass="7521">MEFRWNTVAIFIVYESLLLMVYPTEISAKGGISIFVRLGGKKWDQHLYELGDERRDDNSVGLWR</sequence>
<organism evidence="1 2">
    <name type="scientific">Dendrobium catenatum</name>
    <dbReference type="NCBI Taxonomy" id="906689"/>
    <lineage>
        <taxon>Eukaryota</taxon>
        <taxon>Viridiplantae</taxon>
        <taxon>Streptophyta</taxon>
        <taxon>Embryophyta</taxon>
        <taxon>Tracheophyta</taxon>
        <taxon>Spermatophyta</taxon>
        <taxon>Magnoliopsida</taxon>
        <taxon>Liliopsida</taxon>
        <taxon>Asparagales</taxon>
        <taxon>Orchidaceae</taxon>
        <taxon>Epidendroideae</taxon>
        <taxon>Malaxideae</taxon>
        <taxon>Dendrobiinae</taxon>
        <taxon>Dendrobium</taxon>
    </lineage>
</organism>
<proteinExistence type="predicted"/>
<reference evidence="1 2" key="1">
    <citation type="journal article" date="2016" name="Sci. Rep.">
        <title>The Dendrobium catenatum Lindl. genome sequence provides insights into polysaccharide synthase, floral development and adaptive evolution.</title>
        <authorList>
            <person name="Zhang G.Q."/>
            <person name="Xu Q."/>
            <person name="Bian C."/>
            <person name="Tsai W.C."/>
            <person name="Yeh C.M."/>
            <person name="Liu K.W."/>
            <person name="Yoshida K."/>
            <person name="Zhang L.S."/>
            <person name="Chang S.B."/>
            <person name="Chen F."/>
            <person name="Shi Y."/>
            <person name="Su Y.Y."/>
            <person name="Zhang Y.Q."/>
            <person name="Chen L.J."/>
            <person name="Yin Y."/>
            <person name="Lin M."/>
            <person name="Huang H."/>
            <person name="Deng H."/>
            <person name="Wang Z.W."/>
            <person name="Zhu S.L."/>
            <person name="Zhao X."/>
            <person name="Deng C."/>
            <person name="Niu S.C."/>
            <person name="Huang J."/>
            <person name="Wang M."/>
            <person name="Liu G.H."/>
            <person name="Yang H.J."/>
            <person name="Xiao X.J."/>
            <person name="Hsiao Y.Y."/>
            <person name="Wu W.L."/>
            <person name="Chen Y.Y."/>
            <person name="Mitsuda N."/>
            <person name="Ohme-Takagi M."/>
            <person name="Luo Y.B."/>
            <person name="Van de Peer Y."/>
            <person name="Liu Z.J."/>
        </authorList>
    </citation>
    <scope>NUCLEOTIDE SEQUENCE [LARGE SCALE GENOMIC DNA]</scope>
    <source>
        <tissue evidence="1">The whole plant</tissue>
    </source>
</reference>
<evidence type="ECO:0000313" key="2">
    <source>
        <dbReference type="Proteomes" id="UP000233837"/>
    </source>
</evidence>
<keyword evidence="2" id="KW-1185">Reference proteome</keyword>
<gene>
    <name evidence="1" type="ORF">MA16_Dca000608</name>
</gene>
<reference evidence="1 2" key="2">
    <citation type="journal article" date="2017" name="Nature">
        <title>The Apostasia genome and the evolution of orchids.</title>
        <authorList>
            <person name="Zhang G.Q."/>
            <person name="Liu K.W."/>
            <person name="Li Z."/>
            <person name="Lohaus R."/>
            <person name="Hsiao Y.Y."/>
            <person name="Niu S.C."/>
            <person name="Wang J.Y."/>
            <person name="Lin Y.C."/>
            <person name="Xu Q."/>
            <person name="Chen L.J."/>
            <person name="Yoshida K."/>
            <person name="Fujiwara S."/>
            <person name="Wang Z.W."/>
            <person name="Zhang Y.Q."/>
            <person name="Mitsuda N."/>
            <person name="Wang M."/>
            <person name="Liu G.H."/>
            <person name="Pecoraro L."/>
            <person name="Huang H.X."/>
            <person name="Xiao X.J."/>
            <person name="Lin M."/>
            <person name="Wu X.Y."/>
            <person name="Wu W.L."/>
            <person name="Chen Y.Y."/>
            <person name="Chang S.B."/>
            <person name="Sakamoto S."/>
            <person name="Ohme-Takagi M."/>
            <person name="Yagi M."/>
            <person name="Zeng S.J."/>
            <person name="Shen C.Y."/>
            <person name="Yeh C.M."/>
            <person name="Luo Y.B."/>
            <person name="Tsai W.C."/>
            <person name="Van de Peer Y."/>
            <person name="Liu Z.J."/>
        </authorList>
    </citation>
    <scope>NUCLEOTIDE SEQUENCE [LARGE SCALE GENOMIC DNA]</scope>
    <source>
        <tissue evidence="1">The whole plant</tissue>
    </source>
</reference>
<dbReference type="Proteomes" id="UP000233837">
    <property type="component" value="Unassembled WGS sequence"/>
</dbReference>
<dbReference type="AlphaFoldDB" id="A0A2I0WUE6"/>
<accession>A0A2I0WUE6</accession>
<dbReference type="EMBL" id="KZ502442">
    <property type="protein sequence ID" value="PKU79263.1"/>
    <property type="molecule type" value="Genomic_DNA"/>
</dbReference>
<protein>
    <submittedName>
        <fullName evidence="1">Uncharacterized protein</fullName>
    </submittedName>
</protein>
<name>A0A2I0WUE6_9ASPA</name>